<evidence type="ECO:0008006" key="4">
    <source>
        <dbReference type="Google" id="ProtNLM"/>
    </source>
</evidence>
<reference evidence="2 3" key="1">
    <citation type="submission" date="2020-08" db="EMBL/GenBank/DDBJ databases">
        <authorList>
            <person name="Liu C."/>
            <person name="Sun Q."/>
        </authorList>
    </citation>
    <scope>NUCLEOTIDE SEQUENCE [LARGE SCALE GENOMIC DNA]</scope>
    <source>
        <strain evidence="2 3">NSJ-59</strain>
    </source>
</reference>
<organism evidence="2 3">
    <name type="scientific">Megasphaera hominis</name>
    <dbReference type="NCBI Taxonomy" id="159836"/>
    <lineage>
        <taxon>Bacteria</taxon>
        <taxon>Bacillati</taxon>
        <taxon>Bacillota</taxon>
        <taxon>Negativicutes</taxon>
        <taxon>Veillonellales</taxon>
        <taxon>Veillonellaceae</taxon>
        <taxon>Megasphaera</taxon>
    </lineage>
</organism>
<comment type="caution">
    <text evidence="2">The sequence shown here is derived from an EMBL/GenBank/DDBJ whole genome shotgun (WGS) entry which is preliminary data.</text>
</comment>
<keyword evidence="1" id="KW-1133">Transmembrane helix</keyword>
<dbReference type="EMBL" id="JACOGK010000037">
    <property type="protein sequence ID" value="MBC3537707.1"/>
    <property type="molecule type" value="Genomic_DNA"/>
</dbReference>
<name>A0ABR6VK86_9FIRM</name>
<dbReference type="Gene3D" id="1.10.3730.20">
    <property type="match status" value="1"/>
</dbReference>
<keyword evidence="1" id="KW-0812">Transmembrane</keyword>
<evidence type="ECO:0000256" key="1">
    <source>
        <dbReference type="SAM" id="Phobius"/>
    </source>
</evidence>
<feature type="transmembrane region" description="Helical" evidence="1">
    <location>
        <begin position="34"/>
        <end position="54"/>
    </location>
</feature>
<keyword evidence="3" id="KW-1185">Reference proteome</keyword>
<dbReference type="InterPro" id="IPR037185">
    <property type="entry name" value="EmrE-like"/>
</dbReference>
<evidence type="ECO:0000313" key="2">
    <source>
        <dbReference type="EMBL" id="MBC3537707.1"/>
    </source>
</evidence>
<sequence length="141" mass="15288">MSLTFWLSFFAIVIGNVGYHIIAKSTPAAASPFLSLSVTYGVSFLICALLYLAIGQPSLSHDLGDLNWTSPAWGVALVVIEAGYIFLYRAGWKISIASLFLNVTVAILLVVIGVAFYKEHLSLREMAGIAFCLLGIFCLHD</sequence>
<dbReference type="Proteomes" id="UP000606870">
    <property type="component" value="Unassembled WGS sequence"/>
</dbReference>
<evidence type="ECO:0000313" key="3">
    <source>
        <dbReference type="Proteomes" id="UP000606870"/>
    </source>
</evidence>
<proteinExistence type="predicted"/>
<dbReference type="SUPFAM" id="SSF103481">
    <property type="entry name" value="Multidrug resistance efflux transporter EmrE"/>
    <property type="match status" value="1"/>
</dbReference>
<gene>
    <name evidence="2" type="ORF">H8J70_10685</name>
</gene>
<keyword evidence="1" id="KW-0472">Membrane</keyword>
<protein>
    <recommendedName>
        <fullName evidence="4">EamA domain-containing protein</fullName>
    </recommendedName>
</protein>
<feature type="transmembrane region" description="Helical" evidence="1">
    <location>
        <begin position="99"/>
        <end position="117"/>
    </location>
</feature>
<feature type="transmembrane region" description="Helical" evidence="1">
    <location>
        <begin position="6"/>
        <end position="22"/>
    </location>
</feature>
<dbReference type="RefSeq" id="WP_186504280.1">
    <property type="nucleotide sequence ID" value="NZ_JACOGK010000037.1"/>
</dbReference>
<feature type="transmembrane region" description="Helical" evidence="1">
    <location>
        <begin position="66"/>
        <end position="87"/>
    </location>
</feature>
<accession>A0ABR6VK86</accession>